<protein>
    <submittedName>
        <fullName evidence="3">ABC transporter substrate-binding protein</fullName>
    </submittedName>
</protein>
<dbReference type="Proteomes" id="UP000295511">
    <property type="component" value="Unassembled WGS sequence"/>
</dbReference>
<dbReference type="Gene3D" id="3.40.190.10">
    <property type="entry name" value="Periplasmic binding protein-like II"/>
    <property type="match status" value="2"/>
</dbReference>
<evidence type="ECO:0000256" key="1">
    <source>
        <dbReference type="ARBA" id="ARBA00022729"/>
    </source>
</evidence>
<dbReference type="PANTHER" id="PTHR35936">
    <property type="entry name" value="MEMBRANE-BOUND LYTIC MUREIN TRANSGLYCOSYLASE F"/>
    <property type="match status" value="1"/>
</dbReference>
<evidence type="ECO:0000259" key="2">
    <source>
        <dbReference type="SMART" id="SM00062"/>
    </source>
</evidence>
<name>A0A4R5KSI9_9MICC</name>
<reference evidence="3 4" key="1">
    <citation type="submission" date="2019-03" db="EMBL/GenBank/DDBJ databases">
        <title>Whole genome sequence of Arthrobacter sp JH1-1.</title>
        <authorList>
            <person name="Trinh H.N."/>
        </authorList>
    </citation>
    <scope>NUCLEOTIDE SEQUENCE [LARGE SCALE GENOMIC DNA]</scope>
    <source>
        <strain evidence="3 4">JH1-1</strain>
    </source>
</reference>
<comment type="caution">
    <text evidence="3">The sequence shown here is derived from an EMBL/GenBank/DDBJ whole genome shotgun (WGS) entry which is preliminary data.</text>
</comment>
<organism evidence="3 4">
    <name type="scientific">Arthrobacter terricola</name>
    <dbReference type="NCBI Taxonomy" id="2547396"/>
    <lineage>
        <taxon>Bacteria</taxon>
        <taxon>Bacillati</taxon>
        <taxon>Actinomycetota</taxon>
        <taxon>Actinomycetes</taxon>
        <taxon>Micrococcales</taxon>
        <taxon>Micrococcaceae</taxon>
        <taxon>Arthrobacter</taxon>
    </lineage>
</organism>
<dbReference type="SMART" id="SM00062">
    <property type="entry name" value="PBPb"/>
    <property type="match status" value="1"/>
</dbReference>
<dbReference type="CDD" id="cd01004">
    <property type="entry name" value="PBP2_MidA_like"/>
    <property type="match status" value="1"/>
</dbReference>
<evidence type="ECO:0000313" key="3">
    <source>
        <dbReference type="EMBL" id="TDF97820.1"/>
    </source>
</evidence>
<keyword evidence="1" id="KW-0732">Signal</keyword>
<dbReference type="EMBL" id="SMRU01000007">
    <property type="protein sequence ID" value="TDF97820.1"/>
    <property type="molecule type" value="Genomic_DNA"/>
</dbReference>
<evidence type="ECO:0000313" key="4">
    <source>
        <dbReference type="Proteomes" id="UP000295511"/>
    </source>
</evidence>
<dbReference type="SUPFAM" id="SSF53850">
    <property type="entry name" value="Periplasmic binding protein-like II"/>
    <property type="match status" value="1"/>
</dbReference>
<dbReference type="Pfam" id="PF00497">
    <property type="entry name" value="SBP_bac_3"/>
    <property type="match status" value="1"/>
</dbReference>
<sequence>MSAPPWSTSPLTTEQLLWKAIMNRPKYITFGALLLVAAVGLSGCTTASLDAGKEAAAASTPGKDAVIPAAAFNQAAANLLPSNIKSKGTLVVGTDPTFAPYEFYAADSKTVVGWDADFAKALGETLGLQVKMVPATFDTILPGVSSNKYDVGISGFNVTAERKMNADFAAYQNSGSGLAVKAGNPKKLALDALKLCGTKVGGEKGTTQGIETLPAFSKQCVDAGKEPIDIQLFPSQDEANLALISGRVDSVLSGLVAMSYASKLSGGAFELASNDDFEPTAVGVAMPKGSALTKPIVAAVKALIAGETYKAINAKYGIPDSVTIDANAVDASAAK</sequence>
<dbReference type="InterPro" id="IPR001638">
    <property type="entry name" value="Solute-binding_3/MltF_N"/>
</dbReference>
<dbReference type="PANTHER" id="PTHR35936:SF17">
    <property type="entry name" value="ARGININE-BINDING EXTRACELLULAR PROTEIN ARTP"/>
    <property type="match status" value="1"/>
</dbReference>
<dbReference type="AlphaFoldDB" id="A0A4R5KSI9"/>
<accession>A0A4R5KSI9</accession>
<proteinExistence type="predicted"/>
<feature type="domain" description="Solute-binding protein family 3/N-terminal" evidence="2">
    <location>
        <begin position="89"/>
        <end position="320"/>
    </location>
</feature>
<dbReference type="OrthoDB" id="4633994at2"/>
<gene>
    <name evidence="3" type="ORF">E1809_07360</name>
</gene>
<keyword evidence="4" id="KW-1185">Reference proteome</keyword>